<dbReference type="OrthoDB" id="528950at2"/>
<accession>A0A1U7IFA9</accession>
<name>A0A1U7IFA9_9CYAN</name>
<dbReference type="AlphaFoldDB" id="A0A1U7IFA9"/>
<gene>
    <name evidence="2" type="ORF">NIES2119_19680</name>
</gene>
<dbReference type="STRING" id="454136.NIES2119_19680"/>
<evidence type="ECO:0000313" key="3">
    <source>
        <dbReference type="Proteomes" id="UP000185860"/>
    </source>
</evidence>
<proteinExistence type="predicted"/>
<keyword evidence="1" id="KW-1133">Transmembrane helix</keyword>
<dbReference type="EMBL" id="MRCE01000020">
    <property type="protein sequence ID" value="OKH35718.1"/>
    <property type="molecule type" value="Genomic_DNA"/>
</dbReference>
<comment type="caution">
    <text evidence="2">The sequence shown here is derived from an EMBL/GenBank/DDBJ whole genome shotgun (WGS) entry which is preliminary data.</text>
</comment>
<dbReference type="RefSeq" id="WP_073595205.1">
    <property type="nucleotide sequence ID" value="NZ_MRCE01000020.1"/>
</dbReference>
<organism evidence="2 3">
    <name type="scientific">[Phormidium ambiguum] IAM M-71</name>
    <dbReference type="NCBI Taxonomy" id="454136"/>
    <lineage>
        <taxon>Bacteria</taxon>
        <taxon>Bacillati</taxon>
        <taxon>Cyanobacteriota</taxon>
        <taxon>Cyanophyceae</taxon>
        <taxon>Oscillatoriophycideae</taxon>
        <taxon>Aerosakkonematales</taxon>
        <taxon>Aerosakkonemataceae</taxon>
        <taxon>Floridanema</taxon>
    </lineage>
</organism>
<feature type="transmembrane region" description="Helical" evidence="1">
    <location>
        <begin position="34"/>
        <end position="56"/>
    </location>
</feature>
<dbReference type="Proteomes" id="UP000185860">
    <property type="component" value="Unassembled WGS sequence"/>
</dbReference>
<reference evidence="2 3" key="1">
    <citation type="submission" date="2016-11" db="EMBL/GenBank/DDBJ databases">
        <title>Draft Genome Sequences of Nine Cyanobacterial Strains from Diverse Habitats.</title>
        <authorList>
            <person name="Zhu T."/>
            <person name="Hou S."/>
            <person name="Lu X."/>
            <person name="Hess W.R."/>
        </authorList>
    </citation>
    <scope>NUCLEOTIDE SEQUENCE [LARGE SCALE GENOMIC DNA]</scope>
    <source>
        <strain evidence="2 3">IAM M-71</strain>
    </source>
</reference>
<sequence>MAPLQTPNTEESATTKRLRFLERQEKRFTTSDTLALFAVVTLGLHIINLLGVILLYGAYSSLARKAPPTLVQLETGKTIAVAPLGSKERTPKVISQFVADIFTLMMNWSGTLPATTVEEAANPKPDPGIKIDNRNRVTTAAWQASFALSEDFRKEFLTKLAQITPSGVFNRSVQVTLVPLEIQPPTQIASGKWKVKMVANLMVMDKTSNLGDVIPFNKEIYVQAVEAPKAPTETLSELASKVYSVRQSGLEIYAIRDLTKENL</sequence>
<keyword evidence="1" id="KW-0812">Transmembrane</keyword>
<keyword evidence="1" id="KW-0472">Membrane</keyword>
<evidence type="ECO:0000256" key="1">
    <source>
        <dbReference type="SAM" id="Phobius"/>
    </source>
</evidence>
<protein>
    <submittedName>
        <fullName evidence="2">Uncharacterized protein</fullName>
    </submittedName>
</protein>
<evidence type="ECO:0000313" key="2">
    <source>
        <dbReference type="EMBL" id="OKH35718.1"/>
    </source>
</evidence>